<comment type="caution">
    <text evidence="2">The sequence shown here is derived from an EMBL/GenBank/DDBJ whole genome shotgun (WGS) entry which is preliminary data.</text>
</comment>
<organism evidence="2 3">
    <name type="scientific">Halobellus salinus</name>
    <dbReference type="NCBI Taxonomy" id="931585"/>
    <lineage>
        <taxon>Archaea</taxon>
        <taxon>Methanobacteriati</taxon>
        <taxon>Methanobacteriota</taxon>
        <taxon>Stenosarchaea group</taxon>
        <taxon>Halobacteria</taxon>
        <taxon>Halobacteriales</taxon>
        <taxon>Haloferacaceae</taxon>
        <taxon>Halobellus</taxon>
    </lineage>
</organism>
<dbReference type="EMBL" id="BMOC01000006">
    <property type="protein sequence ID" value="GGJ04329.1"/>
    <property type="molecule type" value="Genomic_DNA"/>
</dbReference>
<evidence type="ECO:0000313" key="3">
    <source>
        <dbReference type="Proteomes" id="UP000653099"/>
    </source>
</evidence>
<feature type="region of interest" description="Disordered" evidence="1">
    <location>
        <begin position="1"/>
        <end position="22"/>
    </location>
</feature>
<dbReference type="Proteomes" id="UP000653099">
    <property type="component" value="Unassembled WGS sequence"/>
</dbReference>
<proteinExistence type="predicted"/>
<reference evidence="2" key="1">
    <citation type="journal article" date="2014" name="Int. J. Syst. Evol. Microbiol.">
        <title>Complete genome sequence of Corynebacterium casei LMG S-19264T (=DSM 44701T), isolated from a smear-ripened cheese.</title>
        <authorList>
            <consortium name="US DOE Joint Genome Institute (JGI-PGF)"/>
            <person name="Walter F."/>
            <person name="Albersmeier A."/>
            <person name="Kalinowski J."/>
            <person name="Ruckert C."/>
        </authorList>
    </citation>
    <scope>NUCLEOTIDE SEQUENCE</scope>
    <source>
        <strain evidence="2">JCM 14359</strain>
    </source>
</reference>
<accession>A0A830EMV3</accession>
<keyword evidence="3" id="KW-1185">Reference proteome</keyword>
<sequence>MGSLAGCGADTDTDIGGDEDPLVGRQLYIHDDVDTPADFPASVDDIGDDIGDAAAAQRG</sequence>
<dbReference type="AlphaFoldDB" id="A0A830EMV3"/>
<name>A0A830EMV3_9EURY</name>
<feature type="compositionally biased region" description="Acidic residues" evidence="1">
    <location>
        <begin position="11"/>
        <end position="21"/>
    </location>
</feature>
<reference evidence="2" key="2">
    <citation type="submission" date="2020-09" db="EMBL/GenBank/DDBJ databases">
        <authorList>
            <person name="Sun Q."/>
            <person name="Ohkuma M."/>
        </authorList>
    </citation>
    <scope>NUCLEOTIDE SEQUENCE</scope>
    <source>
        <strain evidence="2">JCM 14359</strain>
    </source>
</reference>
<evidence type="ECO:0000256" key="1">
    <source>
        <dbReference type="SAM" id="MobiDB-lite"/>
    </source>
</evidence>
<protein>
    <submittedName>
        <fullName evidence="2">Uncharacterized protein</fullName>
    </submittedName>
</protein>
<feature type="region of interest" description="Disordered" evidence="1">
    <location>
        <begin position="39"/>
        <end position="59"/>
    </location>
</feature>
<gene>
    <name evidence="2" type="ORF">GCM10008995_12640</name>
</gene>
<evidence type="ECO:0000313" key="2">
    <source>
        <dbReference type="EMBL" id="GGJ04329.1"/>
    </source>
</evidence>